<dbReference type="OrthoDB" id="4016357at2"/>
<evidence type="ECO:0000256" key="1">
    <source>
        <dbReference type="ARBA" id="ARBA00004651"/>
    </source>
</evidence>
<dbReference type="Proteomes" id="UP000321805">
    <property type="component" value="Chromosome"/>
</dbReference>
<dbReference type="AlphaFoldDB" id="A0A5B8U4E1"/>
<keyword evidence="10" id="KW-1185">Reference proteome</keyword>
<evidence type="ECO:0000256" key="4">
    <source>
        <dbReference type="ARBA" id="ARBA00022475"/>
    </source>
</evidence>
<feature type="transmembrane region" description="Helical" evidence="8">
    <location>
        <begin position="164"/>
        <end position="188"/>
    </location>
</feature>
<keyword evidence="7 8" id="KW-0472">Membrane</keyword>
<dbReference type="GO" id="GO:0016020">
    <property type="term" value="C:membrane"/>
    <property type="evidence" value="ECO:0007669"/>
    <property type="project" value="UniProtKB-SubCell"/>
</dbReference>
<evidence type="ECO:0000256" key="7">
    <source>
        <dbReference type="ARBA" id="ARBA00023136"/>
    </source>
</evidence>
<keyword evidence="3" id="KW-0813">Transport</keyword>
<dbReference type="PANTHER" id="PTHR21716">
    <property type="entry name" value="TRANSMEMBRANE PROTEIN"/>
    <property type="match status" value="1"/>
</dbReference>
<evidence type="ECO:0000256" key="6">
    <source>
        <dbReference type="ARBA" id="ARBA00022989"/>
    </source>
</evidence>
<organism evidence="9 10">
    <name type="scientific">Baekduia soli</name>
    <dbReference type="NCBI Taxonomy" id="496014"/>
    <lineage>
        <taxon>Bacteria</taxon>
        <taxon>Bacillati</taxon>
        <taxon>Actinomycetota</taxon>
        <taxon>Thermoleophilia</taxon>
        <taxon>Solirubrobacterales</taxon>
        <taxon>Baekduiaceae</taxon>
        <taxon>Baekduia</taxon>
    </lineage>
</organism>
<comment type="similarity">
    <text evidence="2">Belongs to the autoinducer-2 exporter (AI-2E) (TC 2.A.86) family.</text>
</comment>
<feature type="transmembrane region" description="Helical" evidence="8">
    <location>
        <begin position="253"/>
        <end position="277"/>
    </location>
</feature>
<dbReference type="GO" id="GO:0055085">
    <property type="term" value="P:transmembrane transport"/>
    <property type="evidence" value="ECO:0007669"/>
    <property type="project" value="TreeGrafter"/>
</dbReference>
<gene>
    <name evidence="9" type="ORF">FSW04_10485</name>
</gene>
<keyword evidence="4" id="KW-1003">Cell membrane</keyword>
<evidence type="ECO:0000256" key="8">
    <source>
        <dbReference type="SAM" id="Phobius"/>
    </source>
</evidence>
<dbReference type="KEGG" id="bsol:FSW04_10485"/>
<accession>A0A5B8U4E1</accession>
<dbReference type="InterPro" id="IPR002549">
    <property type="entry name" value="AI-2E-like"/>
</dbReference>
<evidence type="ECO:0000256" key="2">
    <source>
        <dbReference type="ARBA" id="ARBA00009773"/>
    </source>
</evidence>
<evidence type="ECO:0000313" key="9">
    <source>
        <dbReference type="EMBL" id="QEC47954.1"/>
    </source>
</evidence>
<name>A0A5B8U4E1_9ACTN</name>
<feature type="transmembrane region" description="Helical" evidence="8">
    <location>
        <begin position="30"/>
        <end position="48"/>
    </location>
</feature>
<feature type="transmembrane region" description="Helical" evidence="8">
    <location>
        <begin position="321"/>
        <end position="352"/>
    </location>
</feature>
<reference evidence="9 10" key="1">
    <citation type="journal article" date="2018" name="J. Microbiol.">
        <title>Baekduia soli gen. nov., sp. nov., a novel bacterium isolated from the soil of Baekdu Mountain and proposal of a novel family name, Baekduiaceae fam. nov.</title>
        <authorList>
            <person name="An D.S."/>
            <person name="Siddiqi M.Z."/>
            <person name="Kim K.H."/>
            <person name="Yu H.S."/>
            <person name="Im W.T."/>
        </authorList>
    </citation>
    <scope>NUCLEOTIDE SEQUENCE [LARGE SCALE GENOMIC DNA]</scope>
    <source>
        <strain evidence="9 10">BR7-21</strain>
    </source>
</reference>
<evidence type="ECO:0000256" key="3">
    <source>
        <dbReference type="ARBA" id="ARBA00022448"/>
    </source>
</evidence>
<feature type="transmembrane region" description="Helical" evidence="8">
    <location>
        <begin position="54"/>
        <end position="74"/>
    </location>
</feature>
<dbReference type="EMBL" id="CP042430">
    <property type="protein sequence ID" value="QEC47954.1"/>
    <property type="molecule type" value="Genomic_DNA"/>
</dbReference>
<evidence type="ECO:0000256" key="5">
    <source>
        <dbReference type="ARBA" id="ARBA00022692"/>
    </source>
</evidence>
<keyword evidence="6 8" id="KW-1133">Transmembrane helix</keyword>
<feature type="transmembrane region" description="Helical" evidence="8">
    <location>
        <begin position="221"/>
        <end position="247"/>
    </location>
</feature>
<keyword evidence="5 8" id="KW-0812">Transmembrane</keyword>
<feature type="transmembrane region" description="Helical" evidence="8">
    <location>
        <begin position="284"/>
        <end position="301"/>
    </location>
</feature>
<proteinExistence type="inferred from homology"/>
<sequence length="374" mass="39976">MTALGGPPSTANGHGYSVTPMELRISNRTIVRVLLITAAVGAALYLLWLVRSTIILLFLAVFLAVALGPAVDWFGRRGIPRALSVLLVYLCIAGAIFGVGLLIVPPVVNGVDKLSSNLPGYVDHLRRSKTFRKFDDKYDVTAKLNDQAAKLPAKLGSAVGTLQAVTVGVFSTLVQLLAVLTMTFFMLLEGSKVVDFVIRARGPTTSDRLERVLVQVYRSTAGYVAGNLVISLCAGTVTWITLAALGIPYAAPLAVLMGFLDLIPLVGATVGGVAIGLVTLFHDFPTSTIVWFVVLIVYQQVENYILQPMVYRKTTEVHPLIVIASILAGSTLLGVLGALLAIPVAAAVQIVVRELWARRDEHRADQIVEGVGLP</sequence>
<comment type="subcellular location">
    <subcellularLocation>
        <location evidence="1">Cell membrane</location>
        <topology evidence="1">Multi-pass membrane protein</topology>
    </subcellularLocation>
</comment>
<dbReference type="Pfam" id="PF01594">
    <property type="entry name" value="AI-2E_transport"/>
    <property type="match status" value="1"/>
</dbReference>
<evidence type="ECO:0000313" key="10">
    <source>
        <dbReference type="Proteomes" id="UP000321805"/>
    </source>
</evidence>
<feature type="transmembrane region" description="Helical" evidence="8">
    <location>
        <begin position="86"/>
        <end position="108"/>
    </location>
</feature>
<dbReference type="PANTHER" id="PTHR21716:SF53">
    <property type="entry name" value="PERMEASE PERM-RELATED"/>
    <property type="match status" value="1"/>
</dbReference>
<protein>
    <submittedName>
        <fullName evidence="9">AI-2E family transporter</fullName>
    </submittedName>
</protein>